<sequence>NGGFHGDGEYGADDNDDNDDEGEGAGDDEGEGDGEAWAPQATKALCPFLSIPGISGQSPHRGRYLPEETSLPASTRHCTLVTASDLPGRTSDSCIVEYLDQLSRFISDAPFGSLPLSMPMSCSVDGISDNPGFELTSMGECDGTYESIHKRLQVLSTLLSRTNALHSDLAFCIQQHSLSPNANITTVLSNLNCIHQLILQTRTTAETTLFATLDISPKQTKNILQSLMSFGRKVKLSCITPKDFATIGCGRWLNDEIINYFVEKWFLFHERLCIHARDVEEITVEDQEKIRRWCLRTKKTQDLSSWDRVFIPINENNAHWFSASINFSLKRIDVHDSLPEVYLGNRKKPIWERKNTDTMLILMRLAEILGSIRGEDVQLKDNPSTAWHFDPHAKVPFQSNNFDCGVHTLWHLQHVISFGFVHEDCEVLDARFTSNMVGKRVKLAQEVLDDCGLLN</sequence>
<dbReference type="PROSITE" id="PS50600">
    <property type="entry name" value="ULP_PROTEASE"/>
    <property type="match status" value="1"/>
</dbReference>
<dbReference type="Proteomes" id="UP000518752">
    <property type="component" value="Unassembled WGS sequence"/>
</dbReference>
<reference evidence="6 7" key="1">
    <citation type="journal article" date="2020" name="ISME J.">
        <title>Uncovering the hidden diversity of litter-decomposition mechanisms in mushroom-forming fungi.</title>
        <authorList>
            <person name="Floudas D."/>
            <person name="Bentzer J."/>
            <person name="Ahren D."/>
            <person name="Johansson T."/>
            <person name="Persson P."/>
            <person name="Tunlid A."/>
        </authorList>
    </citation>
    <scope>NUCLEOTIDE SEQUENCE [LARGE SCALE GENOMIC DNA]</scope>
    <source>
        <strain evidence="6 7">CBS 406.79</strain>
    </source>
</reference>
<evidence type="ECO:0000256" key="4">
    <source>
        <dbReference type="SAM" id="MobiDB-lite"/>
    </source>
</evidence>
<name>A0A8H5C7K0_9AGAR</name>
<dbReference type="InterPro" id="IPR038765">
    <property type="entry name" value="Papain-like_cys_pep_sf"/>
</dbReference>
<evidence type="ECO:0000313" key="6">
    <source>
        <dbReference type="EMBL" id="KAF5336662.1"/>
    </source>
</evidence>
<keyword evidence="2" id="KW-0645">Protease</keyword>
<gene>
    <name evidence="6" type="ORF">D9757_015324</name>
</gene>
<keyword evidence="3" id="KW-0378">Hydrolase</keyword>
<evidence type="ECO:0000313" key="7">
    <source>
        <dbReference type="Proteomes" id="UP000518752"/>
    </source>
</evidence>
<evidence type="ECO:0000256" key="2">
    <source>
        <dbReference type="ARBA" id="ARBA00022670"/>
    </source>
</evidence>
<dbReference type="InterPro" id="IPR003653">
    <property type="entry name" value="Peptidase_C48_C"/>
</dbReference>
<comment type="caution">
    <text evidence="6">The sequence shown here is derived from an EMBL/GenBank/DDBJ whole genome shotgun (WGS) entry which is preliminary data.</text>
</comment>
<dbReference type="SUPFAM" id="SSF54001">
    <property type="entry name" value="Cysteine proteinases"/>
    <property type="match status" value="1"/>
</dbReference>
<dbReference type="Gene3D" id="3.40.395.10">
    <property type="entry name" value="Adenoviral Proteinase, Chain A"/>
    <property type="match status" value="1"/>
</dbReference>
<feature type="domain" description="Ubiquitin-like protease family profile" evidence="5">
    <location>
        <begin position="237"/>
        <end position="415"/>
    </location>
</feature>
<feature type="region of interest" description="Disordered" evidence="4">
    <location>
        <begin position="1"/>
        <end position="38"/>
    </location>
</feature>
<dbReference type="GO" id="GO:0006508">
    <property type="term" value="P:proteolysis"/>
    <property type="evidence" value="ECO:0007669"/>
    <property type="project" value="UniProtKB-KW"/>
</dbReference>
<keyword evidence="7" id="KW-1185">Reference proteome</keyword>
<protein>
    <recommendedName>
        <fullName evidence="5">Ubiquitin-like protease family profile domain-containing protein</fullName>
    </recommendedName>
</protein>
<dbReference type="AlphaFoldDB" id="A0A8H5C7K0"/>
<dbReference type="EMBL" id="JAACJN010000637">
    <property type="protein sequence ID" value="KAF5336662.1"/>
    <property type="molecule type" value="Genomic_DNA"/>
</dbReference>
<dbReference type="GO" id="GO:0008234">
    <property type="term" value="F:cysteine-type peptidase activity"/>
    <property type="evidence" value="ECO:0007669"/>
    <property type="project" value="InterPro"/>
</dbReference>
<comment type="similarity">
    <text evidence="1">Belongs to the peptidase C48 family.</text>
</comment>
<dbReference type="GO" id="GO:0019783">
    <property type="term" value="F:ubiquitin-like protein peptidase activity"/>
    <property type="evidence" value="ECO:0007669"/>
    <property type="project" value="UniProtKB-ARBA"/>
</dbReference>
<evidence type="ECO:0000256" key="1">
    <source>
        <dbReference type="ARBA" id="ARBA00005234"/>
    </source>
</evidence>
<organism evidence="6 7">
    <name type="scientific">Collybiopsis confluens</name>
    <dbReference type="NCBI Taxonomy" id="2823264"/>
    <lineage>
        <taxon>Eukaryota</taxon>
        <taxon>Fungi</taxon>
        <taxon>Dikarya</taxon>
        <taxon>Basidiomycota</taxon>
        <taxon>Agaricomycotina</taxon>
        <taxon>Agaricomycetes</taxon>
        <taxon>Agaricomycetidae</taxon>
        <taxon>Agaricales</taxon>
        <taxon>Marasmiineae</taxon>
        <taxon>Omphalotaceae</taxon>
        <taxon>Collybiopsis</taxon>
    </lineage>
</organism>
<dbReference type="Pfam" id="PF02902">
    <property type="entry name" value="Peptidase_C48"/>
    <property type="match status" value="1"/>
</dbReference>
<dbReference type="OrthoDB" id="3052212at2759"/>
<evidence type="ECO:0000256" key="3">
    <source>
        <dbReference type="ARBA" id="ARBA00022801"/>
    </source>
</evidence>
<proteinExistence type="inferred from homology"/>
<evidence type="ECO:0000259" key="5">
    <source>
        <dbReference type="PROSITE" id="PS50600"/>
    </source>
</evidence>
<feature type="non-terminal residue" evidence="6">
    <location>
        <position position="1"/>
    </location>
</feature>
<accession>A0A8H5C7K0</accession>
<feature type="compositionally biased region" description="Acidic residues" evidence="4">
    <location>
        <begin position="10"/>
        <end position="34"/>
    </location>
</feature>